<reference evidence="1" key="2">
    <citation type="journal article" date="2015" name="Data Brief">
        <title>Shoot transcriptome of the giant reed, Arundo donax.</title>
        <authorList>
            <person name="Barrero R.A."/>
            <person name="Guerrero F.D."/>
            <person name="Moolhuijzen P."/>
            <person name="Goolsby J.A."/>
            <person name="Tidwell J."/>
            <person name="Bellgard S.E."/>
            <person name="Bellgard M.I."/>
        </authorList>
    </citation>
    <scope>NUCLEOTIDE SEQUENCE</scope>
    <source>
        <tissue evidence="1">Shoot tissue taken approximately 20 cm above the soil surface</tissue>
    </source>
</reference>
<organism evidence="1">
    <name type="scientific">Arundo donax</name>
    <name type="common">Giant reed</name>
    <name type="synonym">Donax arundinaceus</name>
    <dbReference type="NCBI Taxonomy" id="35708"/>
    <lineage>
        <taxon>Eukaryota</taxon>
        <taxon>Viridiplantae</taxon>
        <taxon>Streptophyta</taxon>
        <taxon>Embryophyta</taxon>
        <taxon>Tracheophyta</taxon>
        <taxon>Spermatophyta</taxon>
        <taxon>Magnoliopsida</taxon>
        <taxon>Liliopsida</taxon>
        <taxon>Poales</taxon>
        <taxon>Poaceae</taxon>
        <taxon>PACMAD clade</taxon>
        <taxon>Arundinoideae</taxon>
        <taxon>Arundineae</taxon>
        <taxon>Arundo</taxon>
    </lineage>
</organism>
<sequence length="24" mass="2441">MCIGATISHTVTDGARAIRGLSPI</sequence>
<proteinExistence type="predicted"/>
<evidence type="ECO:0000313" key="1">
    <source>
        <dbReference type="EMBL" id="JAE06402.1"/>
    </source>
</evidence>
<reference evidence="1" key="1">
    <citation type="submission" date="2014-09" db="EMBL/GenBank/DDBJ databases">
        <authorList>
            <person name="Magalhaes I.L.F."/>
            <person name="Oliveira U."/>
            <person name="Santos F.R."/>
            <person name="Vidigal T.H.D.A."/>
            <person name="Brescovit A.D."/>
            <person name="Santos A.J."/>
        </authorList>
    </citation>
    <scope>NUCLEOTIDE SEQUENCE</scope>
    <source>
        <tissue evidence="1">Shoot tissue taken approximately 20 cm above the soil surface</tissue>
    </source>
</reference>
<dbReference type="EMBL" id="GBRH01191494">
    <property type="protein sequence ID" value="JAE06402.1"/>
    <property type="molecule type" value="Transcribed_RNA"/>
</dbReference>
<dbReference type="AlphaFoldDB" id="A0A0A9F240"/>
<accession>A0A0A9F240</accession>
<protein>
    <submittedName>
        <fullName evidence="1">Uncharacterized protein</fullName>
    </submittedName>
</protein>
<name>A0A0A9F240_ARUDO</name>